<proteinExistence type="predicted"/>
<evidence type="ECO:0000313" key="1">
    <source>
        <dbReference type="EMBL" id="KAH6933753.1"/>
    </source>
</evidence>
<evidence type="ECO:0000313" key="2">
    <source>
        <dbReference type="Proteomes" id="UP000821845"/>
    </source>
</evidence>
<gene>
    <name evidence="1" type="ORF">HPB50_017848</name>
</gene>
<reference evidence="1" key="1">
    <citation type="submission" date="2020-05" db="EMBL/GenBank/DDBJ databases">
        <title>Large-scale comparative analyses of tick genomes elucidate their genetic diversity and vector capacities.</title>
        <authorList>
            <person name="Jia N."/>
            <person name="Wang J."/>
            <person name="Shi W."/>
            <person name="Du L."/>
            <person name="Sun Y."/>
            <person name="Zhan W."/>
            <person name="Jiang J."/>
            <person name="Wang Q."/>
            <person name="Zhang B."/>
            <person name="Ji P."/>
            <person name="Sakyi L.B."/>
            <person name="Cui X."/>
            <person name="Yuan T."/>
            <person name="Jiang B."/>
            <person name="Yang W."/>
            <person name="Lam T.T.-Y."/>
            <person name="Chang Q."/>
            <person name="Ding S."/>
            <person name="Wang X."/>
            <person name="Zhu J."/>
            <person name="Ruan X."/>
            <person name="Zhao L."/>
            <person name="Wei J."/>
            <person name="Que T."/>
            <person name="Du C."/>
            <person name="Cheng J."/>
            <person name="Dai P."/>
            <person name="Han X."/>
            <person name="Huang E."/>
            <person name="Gao Y."/>
            <person name="Liu J."/>
            <person name="Shao H."/>
            <person name="Ye R."/>
            <person name="Li L."/>
            <person name="Wei W."/>
            <person name="Wang X."/>
            <person name="Wang C."/>
            <person name="Yang T."/>
            <person name="Huo Q."/>
            <person name="Li W."/>
            <person name="Guo W."/>
            <person name="Chen H."/>
            <person name="Zhou L."/>
            <person name="Ni X."/>
            <person name="Tian J."/>
            <person name="Zhou Y."/>
            <person name="Sheng Y."/>
            <person name="Liu T."/>
            <person name="Pan Y."/>
            <person name="Xia L."/>
            <person name="Li J."/>
            <person name="Zhao F."/>
            <person name="Cao W."/>
        </authorList>
    </citation>
    <scope>NUCLEOTIDE SEQUENCE</scope>
    <source>
        <strain evidence="1">Hyas-2018</strain>
    </source>
</reference>
<organism evidence="1 2">
    <name type="scientific">Hyalomma asiaticum</name>
    <name type="common">Tick</name>
    <dbReference type="NCBI Taxonomy" id="266040"/>
    <lineage>
        <taxon>Eukaryota</taxon>
        <taxon>Metazoa</taxon>
        <taxon>Ecdysozoa</taxon>
        <taxon>Arthropoda</taxon>
        <taxon>Chelicerata</taxon>
        <taxon>Arachnida</taxon>
        <taxon>Acari</taxon>
        <taxon>Parasitiformes</taxon>
        <taxon>Ixodida</taxon>
        <taxon>Ixodoidea</taxon>
        <taxon>Ixodidae</taxon>
        <taxon>Hyalomminae</taxon>
        <taxon>Hyalomma</taxon>
    </lineage>
</organism>
<protein>
    <submittedName>
        <fullName evidence="1">Uncharacterized protein</fullName>
    </submittedName>
</protein>
<accession>A0ACB7SJ21</accession>
<keyword evidence="2" id="KW-1185">Reference proteome</keyword>
<name>A0ACB7SJ21_HYAAI</name>
<dbReference type="Proteomes" id="UP000821845">
    <property type="component" value="Chromosome 4"/>
</dbReference>
<dbReference type="EMBL" id="CM023484">
    <property type="protein sequence ID" value="KAH6933753.1"/>
    <property type="molecule type" value="Genomic_DNA"/>
</dbReference>
<comment type="caution">
    <text evidence="1">The sequence shown here is derived from an EMBL/GenBank/DDBJ whole genome shotgun (WGS) entry which is preliminary data.</text>
</comment>
<sequence>MRAKFIPPFSPKDYRCAECAKCFVQKSSLVTHWRAHTGERPYGCELCPATFGDVSCYSKHKFVHSGDRPYTCDKSFTQSCKLHRHECLCVLAQRRIQLCEFVRFGSSFVRWRTTTSPRKESGAVVDPCGMFNLSTRRKGRIRNSQLVTVHPKRPSQHF</sequence>